<dbReference type="AlphaFoldDB" id="A0AAE4UWX4"/>
<dbReference type="InterPro" id="IPR036291">
    <property type="entry name" value="NAD(P)-bd_dom_sf"/>
</dbReference>
<dbReference type="Pfam" id="PF00106">
    <property type="entry name" value="adh_short"/>
    <property type="match status" value="1"/>
</dbReference>
<evidence type="ECO:0000313" key="2">
    <source>
        <dbReference type="Proteomes" id="UP001185863"/>
    </source>
</evidence>
<sequence>MSPLHDSTIFIVGGDRGLGLLVARRLVELGAQRIGLIGRDVEQGEIAAKGLFESASGIWALSGAGNLSSNEDACRVVTELVASLGDADILIDCLPGDNAVTDVVLQSMHALGNGTVVNVGGTLESDSGGVRVRSVALDEDLVVANEVLDRLRHN</sequence>
<name>A0AAE4UWX4_9NOCA</name>
<dbReference type="Proteomes" id="UP001185863">
    <property type="component" value="Unassembled WGS sequence"/>
</dbReference>
<dbReference type="Gene3D" id="3.40.50.720">
    <property type="entry name" value="NAD(P)-binding Rossmann-like Domain"/>
    <property type="match status" value="1"/>
</dbReference>
<gene>
    <name evidence="1" type="ORF">R4315_06545</name>
</gene>
<accession>A0AAE4UWX4</accession>
<evidence type="ECO:0000313" key="1">
    <source>
        <dbReference type="EMBL" id="MDV7264207.1"/>
    </source>
</evidence>
<proteinExistence type="predicted"/>
<reference evidence="1" key="1">
    <citation type="submission" date="2023-10" db="EMBL/GenBank/DDBJ databases">
        <title>Development of a sustainable strategy for remediation of hydrocarbon-contaminated territories based on the waste exchange concept.</title>
        <authorList>
            <person name="Krivoruchko A."/>
        </authorList>
    </citation>
    <scope>NUCLEOTIDE SEQUENCE</scope>
    <source>
        <strain evidence="1">IEGM 68</strain>
    </source>
</reference>
<dbReference type="SUPFAM" id="SSF51735">
    <property type="entry name" value="NAD(P)-binding Rossmann-fold domains"/>
    <property type="match status" value="1"/>
</dbReference>
<dbReference type="RefSeq" id="WP_213575919.1">
    <property type="nucleotide sequence ID" value="NZ_JAWLUP010000008.1"/>
</dbReference>
<dbReference type="InterPro" id="IPR002347">
    <property type="entry name" value="SDR_fam"/>
</dbReference>
<protein>
    <submittedName>
        <fullName evidence="1">SDR family NAD(P)-dependent oxidoreductase</fullName>
    </submittedName>
</protein>
<comment type="caution">
    <text evidence="1">The sequence shown here is derived from an EMBL/GenBank/DDBJ whole genome shotgun (WGS) entry which is preliminary data.</text>
</comment>
<organism evidence="1 2">
    <name type="scientific">Rhodococcus oxybenzonivorans</name>
    <dbReference type="NCBI Taxonomy" id="1990687"/>
    <lineage>
        <taxon>Bacteria</taxon>
        <taxon>Bacillati</taxon>
        <taxon>Actinomycetota</taxon>
        <taxon>Actinomycetes</taxon>
        <taxon>Mycobacteriales</taxon>
        <taxon>Nocardiaceae</taxon>
        <taxon>Rhodococcus</taxon>
    </lineage>
</organism>
<dbReference type="EMBL" id="JAWLUP010000008">
    <property type="protein sequence ID" value="MDV7264207.1"/>
    <property type="molecule type" value="Genomic_DNA"/>
</dbReference>